<dbReference type="RefSeq" id="WP_009073765.1">
    <property type="nucleotide sequence ID" value="NZ_JH597768.1"/>
</dbReference>
<evidence type="ECO:0000256" key="1">
    <source>
        <dbReference type="ARBA" id="ARBA00022573"/>
    </source>
</evidence>
<gene>
    <name evidence="5" type="primary">cbiX</name>
    <name evidence="7" type="ORF">MetMK1DRAFT_00023400</name>
</gene>
<dbReference type="SUPFAM" id="SSF53800">
    <property type="entry name" value="Chelatase"/>
    <property type="match status" value="1"/>
</dbReference>
<comment type="subunit">
    <text evidence="5">Homotetramer; dimer of dimers.</text>
</comment>
<keyword evidence="8" id="KW-1185">Reference proteome</keyword>
<dbReference type="InterPro" id="IPR050963">
    <property type="entry name" value="Sirohydro_Cobaltochel/CbiX"/>
</dbReference>
<dbReference type="OrthoDB" id="11653at2157"/>
<dbReference type="STRING" id="671065.MetMK1DRAFT_00023400"/>
<name>H2C6Z3_9CREN</name>
<keyword evidence="1 5" id="KW-0169">Cobalamin biosynthesis</keyword>
<dbReference type="InterPro" id="IPR023652">
    <property type="entry name" value="SiroHydchlorin_Cochelatase"/>
</dbReference>
<feature type="binding site" evidence="5">
    <location>
        <position position="10"/>
    </location>
    <ligand>
        <name>Co(2+)</name>
        <dbReference type="ChEBI" id="CHEBI:48828"/>
    </ligand>
</feature>
<accession>H2C6Z3</accession>
<dbReference type="CDD" id="cd03416">
    <property type="entry name" value="CbiX_SirB_N"/>
    <property type="match status" value="1"/>
</dbReference>
<organism evidence="7 8">
    <name type="scientific">Metallosphaera yellowstonensis MK1</name>
    <dbReference type="NCBI Taxonomy" id="671065"/>
    <lineage>
        <taxon>Archaea</taxon>
        <taxon>Thermoproteota</taxon>
        <taxon>Thermoprotei</taxon>
        <taxon>Sulfolobales</taxon>
        <taxon>Sulfolobaceae</taxon>
        <taxon>Metallosphaera</taxon>
    </lineage>
</organism>
<dbReference type="Pfam" id="PF01903">
    <property type="entry name" value="CbiX"/>
    <property type="match status" value="1"/>
</dbReference>
<dbReference type="Gene3D" id="3.40.50.1400">
    <property type="match status" value="1"/>
</dbReference>
<dbReference type="PANTHER" id="PTHR33542">
    <property type="entry name" value="SIROHYDROCHLORIN FERROCHELATASE, CHLOROPLASTIC"/>
    <property type="match status" value="1"/>
</dbReference>
<keyword evidence="2 5" id="KW-0479">Metal-binding</keyword>
<dbReference type="HAMAP" id="MF_00785">
    <property type="entry name" value="CbiX"/>
    <property type="match status" value="1"/>
</dbReference>
<keyword evidence="3 5" id="KW-0456">Lyase</keyword>
<evidence type="ECO:0000256" key="5">
    <source>
        <dbReference type="HAMAP-Rule" id="MF_00785"/>
    </source>
</evidence>
<evidence type="ECO:0000256" key="3">
    <source>
        <dbReference type="ARBA" id="ARBA00023239"/>
    </source>
</evidence>
<sequence>MKTGVLLVLHGSRVNEWKDVAIKYKDLLKRHFELVEYGFIEFNQPSLKEATDLLITQGAEEIVAVPLLFAAGAHFYRDIPRLIGIDERGEIVMNGKKVKVRIAKPIGVDERVAEILKERVFEEMDGPEPLEDNREEAKIKHDS</sequence>
<dbReference type="EMBL" id="JH597768">
    <property type="protein sequence ID" value="EHP69570.1"/>
    <property type="molecule type" value="Genomic_DNA"/>
</dbReference>
<evidence type="ECO:0000256" key="2">
    <source>
        <dbReference type="ARBA" id="ARBA00022723"/>
    </source>
</evidence>
<dbReference type="GO" id="GO:0019251">
    <property type="term" value="P:anaerobic cobalamin biosynthetic process"/>
    <property type="evidence" value="ECO:0007669"/>
    <property type="project" value="UniProtKB-UniRule"/>
</dbReference>
<dbReference type="UniPathway" id="UPA00148">
    <property type="reaction ID" value="UER00223"/>
</dbReference>
<dbReference type="eggNOG" id="arCOG02246">
    <property type="taxonomic scope" value="Archaea"/>
</dbReference>
<evidence type="ECO:0000313" key="7">
    <source>
        <dbReference type="EMBL" id="EHP69570.1"/>
    </source>
</evidence>
<dbReference type="GO" id="GO:0050897">
    <property type="term" value="F:cobalt ion binding"/>
    <property type="evidence" value="ECO:0007669"/>
    <property type="project" value="UniProtKB-UniRule"/>
</dbReference>
<feature type="compositionally biased region" description="Basic and acidic residues" evidence="6">
    <location>
        <begin position="131"/>
        <end position="143"/>
    </location>
</feature>
<feature type="region of interest" description="Disordered" evidence="6">
    <location>
        <begin position="124"/>
        <end position="143"/>
    </location>
</feature>
<evidence type="ECO:0000256" key="4">
    <source>
        <dbReference type="ARBA" id="ARBA00023285"/>
    </source>
</evidence>
<proteinExistence type="inferred from homology"/>
<dbReference type="PANTHER" id="PTHR33542:SF3">
    <property type="entry name" value="SIROHYDROCHLORIN FERROCHELATASE, CHLOROPLASTIC"/>
    <property type="match status" value="1"/>
</dbReference>
<feature type="binding site" evidence="5">
    <location>
        <begin position="69"/>
        <end position="74"/>
    </location>
    <ligand>
        <name>substrate</name>
    </ligand>
</feature>
<evidence type="ECO:0000313" key="8">
    <source>
        <dbReference type="Proteomes" id="UP000003980"/>
    </source>
</evidence>
<feature type="binding site" evidence="5">
    <location>
        <position position="44"/>
    </location>
    <ligand>
        <name>substrate</name>
    </ligand>
</feature>
<keyword evidence="4 5" id="KW-0170">Cobalt</keyword>
<comment type="pathway">
    <text evidence="5">Cofactor biosynthesis; adenosylcobalamin biosynthesis; cob(II)yrinate a,c-diamide from sirohydrochlorin (anaerobic route): step 1/10.</text>
</comment>
<dbReference type="Proteomes" id="UP000003980">
    <property type="component" value="Unassembled WGS sequence"/>
</dbReference>
<dbReference type="AlphaFoldDB" id="H2C6Z3"/>
<dbReference type="GO" id="GO:0016852">
    <property type="term" value="F:sirohydrochlorin cobaltochelatase activity"/>
    <property type="evidence" value="ECO:0007669"/>
    <property type="project" value="UniProtKB-UniRule"/>
</dbReference>
<feature type="active site" description="Proton acceptor" evidence="5">
    <location>
        <position position="10"/>
    </location>
</feature>
<feature type="binding site" evidence="5">
    <location>
        <position position="74"/>
    </location>
    <ligand>
        <name>Co(2+)</name>
        <dbReference type="ChEBI" id="CHEBI:48828"/>
    </ligand>
</feature>
<comment type="similarity">
    <text evidence="5">Belongs to the CbiX family. CbiXS subfamily.</text>
</comment>
<dbReference type="HOGENOM" id="CLU_065901_2_1_2"/>
<reference evidence="7 8" key="1">
    <citation type="submission" date="2012-01" db="EMBL/GenBank/DDBJ databases">
        <title>Improved High-Quality Draft sequence of Metallosphaera yellowstonensis MK1.</title>
        <authorList>
            <consortium name="US DOE Joint Genome Institute"/>
            <person name="Lucas S."/>
            <person name="Han J."/>
            <person name="Cheng J.-F."/>
            <person name="Goodwin L."/>
            <person name="Pitluck S."/>
            <person name="Peters L."/>
            <person name="Teshima H."/>
            <person name="Detter J.C."/>
            <person name="Han C."/>
            <person name="Tapia R."/>
            <person name="Land M."/>
            <person name="Hauser L."/>
            <person name="Kyrpides N."/>
            <person name="Kozubal M."/>
            <person name="Macur R.E."/>
            <person name="Jay Z."/>
            <person name="Inskeep W."/>
            <person name="Woyke T."/>
        </authorList>
    </citation>
    <scope>NUCLEOTIDE SEQUENCE [LARGE SCALE GENOMIC DNA]</scope>
    <source>
        <strain evidence="7 8">MK1</strain>
    </source>
</reference>
<protein>
    <recommendedName>
        <fullName evidence="5">Sirohydrochlorin cobaltochelatase</fullName>
        <ecNumber evidence="5">4.99.1.3</ecNumber>
    </recommendedName>
    <alternativeName>
        <fullName evidence="5">CbiXS</fullName>
    </alternativeName>
</protein>
<dbReference type="InterPro" id="IPR002762">
    <property type="entry name" value="CbiX-like"/>
</dbReference>
<comment type="catalytic activity">
    <reaction evidence="5">
        <text>Co-sirohydrochlorin + 2 H(+) = sirohydrochlorin + Co(2+)</text>
        <dbReference type="Rhea" id="RHEA:15893"/>
        <dbReference type="ChEBI" id="CHEBI:15378"/>
        <dbReference type="ChEBI" id="CHEBI:48828"/>
        <dbReference type="ChEBI" id="CHEBI:58351"/>
        <dbReference type="ChEBI" id="CHEBI:60049"/>
        <dbReference type="EC" id="4.99.1.3"/>
    </reaction>
</comment>
<dbReference type="EC" id="4.99.1.3" evidence="5"/>
<evidence type="ECO:0000256" key="6">
    <source>
        <dbReference type="SAM" id="MobiDB-lite"/>
    </source>
</evidence>
<comment type="function">
    <text evidence="5">Catalyzes the insertion of Co(2+) into sirohydrochlorin as part of the anaerobic pathway to cobalamin biosynthesis.</text>
</comment>